<dbReference type="EMBL" id="MN163280">
    <property type="protein sequence ID" value="QEA03172.1"/>
    <property type="molecule type" value="Genomic_DNA"/>
</dbReference>
<protein>
    <recommendedName>
        <fullName evidence="1">BIG2 domain-containing protein</fullName>
    </recommendedName>
</protein>
<dbReference type="SUPFAM" id="SSF49373">
    <property type="entry name" value="Invasin/intimin cell-adhesion fragments"/>
    <property type="match status" value="2"/>
</dbReference>
<dbReference type="InterPro" id="IPR003343">
    <property type="entry name" value="Big_2"/>
</dbReference>
<organism evidence="2 3">
    <name type="scientific">Klebsiella phage KpGranit</name>
    <dbReference type="NCBI Taxonomy" id="2596967"/>
    <lineage>
        <taxon>Viruses</taxon>
        <taxon>Duplodnaviria</taxon>
        <taxon>Heunggongvirae</taxon>
        <taxon>Uroviricota</taxon>
        <taxon>Caudoviricetes</taxon>
        <taxon>Demerecviridae</taxon>
        <taxon>Sugarlandvirus</taxon>
        <taxon>Sugarlandvirus KpGranit</taxon>
    </lineage>
</organism>
<reference evidence="2" key="1">
    <citation type="journal article" date="2019" name="Microbiol. Resour. Announc.">
        <title>Complete Genome Sequence of two Klebsiella pneumoniae phages isolated as part of international effort.</title>
        <authorList>
            <person name="Yerushalmy O."/>
            <person name="Glazer S."/>
            <person name="Nir-Paz R."/>
            <person name="Tuomala H."/>
            <person name="Skurnik M."/>
            <person name="Kiljunen S."/>
            <person name="Hazan R."/>
        </authorList>
    </citation>
    <scope>NUCLEOTIDE SEQUENCE [LARGE SCALE GENOMIC DNA]</scope>
</reference>
<dbReference type="Pfam" id="PF02368">
    <property type="entry name" value="Big_2"/>
    <property type="match status" value="2"/>
</dbReference>
<evidence type="ECO:0000313" key="2">
    <source>
        <dbReference type="EMBL" id="QEA03172.1"/>
    </source>
</evidence>
<evidence type="ECO:0000259" key="1">
    <source>
        <dbReference type="SMART" id="SM00635"/>
    </source>
</evidence>
<dbReference type="Pfam" id="PF21393">
    <property type="entry name" value="Phage_pb10_N"/>
    <property type="match status" value="1"/>
</dbReference>
<dbReference type="InterPro" id="IPR008964">
    <property type="entry name" value="Invasin/intimin_cell_adhesion"/>
</dbReference>
<dbReference type="Proteomes" id="UP000321123">
    <property type="component" value="Segment"/>
</dbReference>
<evidence type="ECO:0000313" key="3">
    <source>
        <dbReference type="Proteomes" id="UP000321123"/>
    </source>
</evidence>
<proteinExistence type="predicted"/>
<dbReference type="Gene3D" id="2.60.40.1080">
    <property type="match status" value="2"/>
</dbReference>
<feature type="domain" description="BIG2" evidence="1">
    <location>
        <begin position="148"/>
        <end position="229"/>
    </location>
</feature>
<keyword evidence="3" id="KW-1185">Reference proteome</keyword>
<feature type="domain" description="BIG2" evidence="1">
    <location>
        <begin position="63"/>
        <end position="141"/>
    </location>
</feature>
<name>A0A5B8R3K0_9CAUD</name>
<dbReference type="SMART" id="SM00635">
    <property type="entry name" value="BID_2"/>
    <property type="match status" value="2"/>
</dbReference>
<sequence length="239" mass="24435">MIDYKALKALFPNGLPEAHNVFATVKAHLTYQILRKEYGYAATNRKTWKQFTEAYAEATKPIPVASVSISGAPASLDYTKTAQLSATVLPADADNKTVTWKTSDATLATVSATGLVTALSKAGTVKITATAGGKSSEVSIQVKAPVVAVTGVTMSPKTITIEAGKTGKLTGTVAPANATNKSVTYTSADTTKATVAADGTVTVPANLAADSTVVITVKTADGNKTDTAIVTVKVPTAGV</sequence>
<dbReference type="InterPro" id="IPR048804">
    <property type="entry name" value="DECO_N"/>
</dbReference>
<accession>A0A5B8R3K0</accession>